<feature type="transmembrane region" description="Helical" evidence="10">
    <location>
        <begin position="21"/>
        <end position="41"/>
    </location>
</feature>
<accession>A0ABR0KUD1</accession>
<keyword evidence="7" id="KW-1015">Disulfide bond</keyword>
<keyword evidence="8 9" id="KW-0676">Redox-active center</keyword>
<comment type="caution">
    <text evidence="13">The sequence shown here is derived from an EMBL/GenBank/DDBJ whole genome shotgun (WGS) entry which is preliminary data.</text>
</comment>
<evidence type="ECO:0000259" key="12">
    <source>
        <dbReference type="Pfam" id="PF07992"/>
    </source>
</evidence>
<gene>
    <name evidence="13" type="primary">merA1</name>
    <name evidence="13" type="ORF">LTR16_000810</name>
</gene>
<dbReference type="InterPro" id="IPR036188">
    <property type="entry name" value="FAD/NAD-bd_sf"/>
</dbReference>
<dbReference type="EMBL" id="JAVRRA010024646">
    <property type="protein sequence ID" value="KAK5131392.1"/>
    <property type="molecule type" value="Genomic_DNA"/>
</dbReference>
<evidence type="ECO:0000256" key="2">
    <source>
        <dbReference type="ARBA" id="ARBA00007532"/>
    </source>
</evidence>
<keyword evidence="10" id="KW-0472">Membrane</keyword>
<keyword evidence="4 9" id="KW-0274">FAD</keyword>
<evidence type="ECO:0000313" key="14">
    <source>
        <dbReference type="Proteomes" id="UP001357485"/>
    </source>
</evidence>
<evidence type="ECO:0000256" key="7">
    <source>
        <dbReference type="ARBA" id="ARBA00023157"/>
    </source>
</evidence>
<dbReference type="PIRSF" id="PIRSF000350">
    <property type="entry name" value="Mercury_reductase_MerA"/>
    <property type="match status" value="1"/>
</dbReference>
<sequence length="505" mass="53979">MASVERYSSSDSSRRNASSRSGRLVIIGGGSAAFAAAIAAAPEAASITILNKGLPMGGCCVNVGCVPSKFLIQAAHVASPHNNAPPFHGIRNVTDRVTDFTALTAQNRALVDGLRQEKYANVIANLDNVKYIEGLGKLTRNAEQLVVEVRSSHEDQIPSKTLPADRVILASGVRTSLPSQLAADLAKIEYLTNETAYFEPKRPESLIVLGGGYIALEAAQMFARLGSKVTVLQRSEYVLSSLEHDISSDLAEHFKAEEIDVEVGVDITSVVSDENGVIVKGNSGTNERTFKASKFFLATGRRANTEHISDLPIKLVSTLHGGFVVSNTLQTSIPEVYAAGDCVANSPQYVYTAAAEGQLAALNALGTLCGREPREMDYSAVPWVVFTSPAVAGVGLDLSEARANGIDADASSLPLRLLPRAIIQQDTRGFVTLIRDKSDDRIVGARVLAEEGGELVMEASLAVRYKVKAKELAAMFHPYLTWNEAWKLAALGFDKDVKTLSCCAT</sequence>
<evidence type="ECO:0000259" key="11">
    <source>
        <dbReference type="Pfam" id="PF02852"/>
    </source>
</evidence>
<dbReference type="InterPro" id="IPR016156">
    <property type="entry name" value="FAD/NAD-linked_Rdtase_dimer_sf"/>
</dbReference>
<dbReference type="SUPFAM" id="SSF55424">
    <property type="entry name" value="FAD/NAD-linked reductases, dimerisation (C-terminal) domain"/>
    <property type="match status" value="1"/>
</dbReference>
<comment type="similarity">
    <text evidence="2 9">Belongs to the class-I pyridine nucleotide-disulfide oxidoreductase family.</text>
</comment>
<feature type="domain" description="FAD/NAD(P)-binding" evidence="12">
    <location>
        <begin position="23"/>
        <end position="357"/>
    </location>
</feature>
<evidence type="ECO:0000313" key="13">
    <source>
        <dbReference type="EMBL" id="KAK5131392.1"/>
    </source>
</evidence>
<organism evidence="13 14">
    <name type="scientific">Cryomyces antarcticus</name>
    <dbReference type="NCBI Taxonomy" id="329879"/>
    <lineage>
        <taxon>Eukaryota</taxon>
        <taxon>Fungi</taxon>
        <taxon>Dikarya</taxon>
        <taxon>Ascomycota</taxon>
        <taxon>Pezizomycotina</taxon>
        <taxon>Dothideomycetes</taxon>
        <taxon>Dothideomycetes incertae sedis</taxon>
        <taxon>Cryomyces</taxon>
    </lineage>
</organism>
<evidence type="ECO:0000256" key="4">
    <source>
        <dbReference type="ARBA" id="ARBA00022827"/>
    </source>
</evidence>
<dbReference type="Gene3D" id="3.30.390.30">
    <property type="match status" value="1"/>
</dbReference>
<dbReference type="PROSITE" id="PS00076">
    <property type="entry name" value="PYRIDINE_REDOX_1"/>
    <property type="match status" value="1"/>
</dbReference>
<dbReference type="Proteomes" id="UP001357485">
    <property type="component" value="Unassembled WGS sequence"/>
</dbReference>
<proteinExistence type="inferred from homology"/>
<reference evidence="13 14" key="1">
    <citation type="submission" date="2023-08" db="EMBL/GenBank/DDBJ databases">
        <title>Black Yeasts Isolated from many extreme environments.</title>
        <authorList>
            <person name="Coleine C."/>
            <person name="Stajich J.E."/>
            <person name="Selbmann L."/>
        </authorList>
    </citation>
    <scope>NUCLEOTIDE SEQUENCE [LARGE SCALE GENOMIC DNA]</scope>
    <source>
        <strain evidence="13 14">CCFEE 536</strain>
    </source>
</reference>
<dbReference type="InterPro" id="IPR001100">
    <property type="entry name" value="Pyr_nuc-diS_OxRdtase"/>
</dbReference>
<dbReference type="Pfam" id="PF02852">
    <property type="entry name" value="Pyr_redox_dim"/>
    <property type="match status" value="1"/>
</dbReference>
<keyword evidence="10" id="KW-0812">Transmembrane</keyword>
<dbReference type="Gene3D" id="3.50.50.60">
    <property type="entry name" value="FAD/NAD(P)-binding domain"/>
    <property type="match status" value="2"/>
</dbReference>
<name>A0ABR0KUD1_9PEZI</name>
<dbReference type="InterPro" id="IPR012999">
    <property type="entry name" value="Pyr_OxRdtase_I_AS"/>
</dbReference>
<comment type="cofactor">
    <cofactor evidence="1">
        <name>FAD</name>
        <dbReference type="ChEBI" id="CHEBI:57692"/>
    </cofactor>
</comment>
<dbReference type="PANTHER" id="PTHR43014">
    <property type="entry name" value="MERCURIC REDUCTASE"/>
    <property type="match status" value="1"/>
</dbReference>
<dbReference type="PRINTS" id="PR00411">
    <property type="entry name" value="PNDRDTASEI"/>
</dbReference>
<evidence type="ECO:0000256" key="3">
    <source>
        <dbReference type="ARBA" id="ARBA00022630"/>
    </source>
</evidence>
<evidence type="ECO:0000256" key="6">
    <source>
        <dbReference type="ARBA" id="ARBA00023002"/>
    </source>
</evidence>
<evidence type="ECO:0000256" key="8">
    <source>
        <dbReference type="ARBA" id="ARBA00023284"/>
    </source>
</evidence>
<keyword evidence="3 9" id="KW-0285">Flavoprotein</keyword>
<evidence type="ECO:0000256" key="5">
    <source>
        <dbReference type="ARBA" id="ARBA00022857"/>
    </source>
</evidence>
<dbReference type="PANTHER" id="PTHR43014:SF2">
    <property type="entry name" value="MERCURIC REDUCTASE"/>
    <property type="match status" value="1"/>
</dbReference>
<protein>
    <submittedName>
        <fullName evidence="13">Pyridine nucleotide-disulfide oxidoreductase, dimerization domain</fullName>
    </submittedName>
</protein>
<evidence type="ECO:0000256" key="9">
    <source>
        <dbReference type="RuleBase" id="RU003691"/>
    </source>
</evidence>
<dbReference type="Pfam" id="PF07992">
    <property type="entry name" value="Pyr_redox_2"/>
    <property type="match status" value="1"/>
</dbReference>
<evidence type="ECO:0000256" key="10">
    <source>
        <dbReference type="SAM" id="Phobius"/>
    </source>
</evidence>
<dbReference type="PRINTS" id="PR00368">
    <property type="entry name" value="FADPNR"/>
</dbReference>
<keyword evidence="10" id="KW-1133">Transmembrane helix</keyword>
<evidence type="ECO:0000256" key="1">
    <source>
        <dbReference type="ARBA" id="ARBA00001974"/>
    </source>
</evidence>
<keyword evidence="6 9" id="KW-0560">Oxidoreductase</keyword>
<keyword evidence="14" id="KW-1185">Reference proteome</keyword>
<dbReference type="SUPFAM" id="SSF51905">
    <property type="entry name" value="FAD/NAD(P)-binding domain"/>
    <property type="match status" value="1"/>
</dbReference>
<dbReference type="InterPro" id="IPR023753">
    <property type="entry name" value="FAD/NAD-binding_dom"/>
</dbReference>
<feature type="domain" description="Pyridine nucleotide-disulphide oxidoreductase dimerisation" evidence="11">
    <location>
        <begin position="381"/>
        <end position="489"/>
    </location>
</feature>
<dbReference type="InterPro" id="IPR004099">
    <property type="entry name" value="Pyr_nucl-diS_OxRdtase_dimer"/>
</dbReference>
<keyword evidence="5" id="KW-0521">NADP</keyword>